<gene>
    <name evidence="1" type="ORF">Afe05nite_54950</name>
</gene>
<keyword evidence="2" id="KW-1185">Reference proteome</keyword>
<evidence type="ECO:0008006" key="3">
    <source>
        <dbReference type="Google" id="ProtNLM"/>
    </source>
</evidence>
<organism evidence="1 2">
    <name type="scientific">Paractinoplanes ferrugineus</name>
    <dbReference type="NCBI Taxonomy" id="113564"/>
    <lineage>
        <taxon>Bacteria</taxon>
        <taxon>Bacillati</taxon>
        <taxon>Actinomycetota</taxon>
        <taxon>Actinomycetes</taxon>
        <taxon>Micromonosporales</taxon>
        <taxon>Micromonosporaceae</taxon>
        <taxon>Paractinoplanes</taxon>
    </lineage>
</organism>
<dbReference type="EMBL" id="BOMM01000050">
    <property type="protein sequence ID" value="GIE13655.1"/>
    <property type="molecule type" value="Genomic_DNA"/>
</dbReference>
<dbReference type="Proteomes" id="UP000598174">
    <property type="component" value="Unassembled WGS sequence"/>
</dbReference>
<sequence>MPSERISPDAGCMVTVCRDCCCGNVAKQPGVDHDGQLRRLRAALPAPHRVRTSLCLDVCEQANVVVVQPSPAARRAGARPAWFGLVGDPAVVDDLTGWVGAGGPGVAELPAILELSLIPAPGDPDRVAG</sequence>
<protein>
    <recommendedName>
        <fullName evidence="3">(2Fe-2S) ferredoxin domain-containing protein</fullName>
    </recommendedName>
</protein>
<name>A0A919J497_9ACTN</name>
<reference evidence="1" key="1">
    <citation type="submission" date="2021-01" db="EMBL/GenBank/DDBJ databases">
        <title>Whole genome shotgun sequence of Actinoplanes ferrugineus NBRC 15555.</title>
        <authorList>
            <person name="Komaki H."/>
            <person name="Tamura T."/>
        </authorList>
    </citation>
    <scope>NUCLEOTIDE SEQUENCE</scope>
    <source>
        <strain evidence="1">NBRC 15555</strain>
    </source>
</reference>
<evidence type="ECO:0000313" key="2">
    <source>
        <dbReference type="Proteomes" id="UP000598174"/>
    </source>
</evidence>
<evidence type="ECO:0000313" key="1">
    <source>
        <dbReference type="EMBL" id="GIE13655.1"/>
    </source>
</evidence>
<accession>A0A919J497</accession>
<proteinExistence type="predicted"/>
<dbReference type="AlphaFoldDB" id="A0A919J497"/>
<comment type="caution">
    <text evidence="1">The sequence shown here is derived from an EMBL/GenBank/DDBJ whole genome shotgun (WGS) entry which is preliminary data.</text>
</comment>